<evidence type="ECO:0000259" key="4">
    <source>
        <dbReference type="Pfam" id="PF19272"/>
    </source>
</evidence>
<evidence type="ECO:0000313" key="5">
    <source>
        <dbReference type="EMBL" id="CCA18182.1"/>
    </source>
</evidence>
<dbReference type="PANTHER" id="PTHR10340:SF57">
    <property type="entry name" value="METALLOPHOS DOMAIN-CONTAINING PROTEIN"/>
    <property type="match status" value="1"/>
</dbReference>
<dbReference type="Gene3D" id="3.60.21.10">
    <property type="match status" value="1"/>
</dbReference>
<feature type="domain" description="Sphingomyelin phosphodiesterase C-terminal" evidence="4">
    <location>
        <begin position="330"/>
        <end position="455"/>
    </location>
</feature>
<sequence length="547" mass="63037">MGINLEDGSKENARKLYHKKKMLHLSDVHLNYTKSEVGSATKKPVYGEDAPLMLLDSILLYARAVVSKPDIFIYTGDSVYHSMNLPHFEEAKIREIHKTNTHKLREMFKDVKLIATMTGNSDATPEYSMEITHPVPLPDPNTVPDQKTGTEKLKPLPNPTLTATSGSFKDILNKEELEQFEQYGYNVYPADEKLIVITLNTAPYSIWHTTKAEYEEKEEARKEAKKANKVLLEEPSDIISIEDPFHQFLWLTQILEKARKEGKKAYICGHIPPIVDSWCEIHQWKRYYIKRYRKIVKEYSDVVAAQIFAHLHSQEMRIPSNTFHSPLFSAAAISQLYWNNPAFIVWEYDAITYELHDFVVHGSNISHTNPFFEWKELFRATEAYGLKDLSTKSLQAFRREAELNDTLIERYYRNSKGQSYNQNACDTVKCRAGVFCSMRWWNSRDEYMNCIANQEIKLTILGQKAGRAGHVEEHKATSRILLPATEDGHSGKPVSTIPETCVIVCLTFILLGVIILVLGKIFGMEARWTRYFKGRRPGEMKTIERTR</sequence>
<dbReference type="HOGENOM" id="CLU_034162_0_0_1"/>
<gene>
    <name evidence="5" type="primary">AlNc14C46G3735</name>
    <name evidence="5" type="ORF">ALNC14_043250</name>
</gene>
<reference evidence="5" key="1">
    <citation type="journal article" date="2011" name="PLoS Biol.">
        <title>Gene gain and loss during evolution of obligate parasitism in the white rust pathogen of Arabidopsis thaliana.</title>
        <authorList>
            <person name="Kemen E."/>
            <person name="Gardiner A."/>
            <person name="Schultz-Larsen T."/>
            <person name="Kemen A.C."/>
            <person name="Balmuth A.L."/>
            <person name="Robert-Seilaniantz A."/>
            <person name="Bailey K."/>
            <person name="Holub E."/>
            <person name="Studholme D.J."/>
            <person name="Maclean D."/>
            <person name="Jones J.D."/>
        </authorList>
    </citation>
    <scope>NUCLEOTIDE SEQUENCE</scope>
</reference>
<evidence type="ECO:0000256" key="1">
    <source>
        <dbReference type="ARBA" id="ARBA00022801"/>
    </source>
</evidence>
<keyword evidence="3" id="KW-1133">Transmembrane helix</keyword>
<dbReference type="AlphaFoldDB" id="F0WAL1"/>
<reference evidence="5" key="2">
    <citation type="submission" date="2011-02" db="EMBL/GenBank/DDBJ databases">
        <authorList>
            <person name="MacLean D."/>
        </authorList>
    </citation>
    <scope>NUCLEOTIDE SEQUENCE</scope>
</reference>
<dbReference type="PANTHER" id="PTHR10340">
    <property type="entry name" value="SPHINGOMYELIN PHOSPHODIESTERASE"/>
    <property type="match status" value="1"/>
</dbReference>
<evidence type="ECO:0000256" key="3">
    <source>
        <dbReference type="SAM" id="Phobius"/>
    </source>
</evidence>
<proteinExistence type="predicted"/>
<keyword evidence="2" id="KW-0325">Glycoprotein</keyword>
<dbReference type="InterPro" id="IPR045473">
    <property type="entry name" value="ASM_C"/>
</dbReference>
<organism evidence="5">
    <name type="scientific">Albugo laibachii Nc14</name>
    <dbReference type="NCBI Taxonomy" id="890382"/>
    <lineage>
        <taxon>Eukaryota</taxon>
        <taxon>Sar</taxon>
        <taxon>Stramenopiles</taxon>
        <taxon>Oomycota</taxon>
        <taxon>Peronosporomycetes</taxon>
        <taxon>Albuginales</taxon>
        <taxon>Albuginaceae</taxon>
        <taxon>Albugo</taxon>
    </lineage>
</organism>
<dbReference type="InterPro" id="IPR029052">
    <property type="entry name" value="Metallo-depent_PP-like"/>
</dbReference>
<protein>
    <submittedName>
        <fullName evidence="5">Calcineurinlike phosphoesterase putative</fullName>
    </submittedName>
</protein>
<dbReference type="EMBL" id="FR824091">
    <property type="protein sequence ID" value="CCA18182.1"/>
    <property type="molecule type" value="Genomic_DNA"/>
</dbReference>
<dbReference type="Pfam" id="PF19272">
    <property type="entry name" value="ASMase_C"/>
    <property type="match status" value="1"/>
</dbReference>
<keyword evidence="3" id="KW-0472">Membrane</keyword>
<evidence type="ECO:0000256" key="2">
    <source>
        <dbReference type="ARBA" id="ARBA00023180"/>
    </source>
</evidence>
<feature type="transmembrane region" description="Helical" evidence="3">
    <location>
        <begin position="502"/>
        <end position="523"/>
    </location>
</feature>
<accession>F0WAL1</accession>
<keyword evidence="3" id="KW-0812">Transmembrane</keyword>
<name>F0WAL1_9STRA</name>
<dbReference type="SUPFAM" id="SSF56300">
    <property type="entry name" value="Metallo-dependent phosphatases"/>
    <property type="match status" value="1"/>
</dbReference>
<dbReference type="GO" id="GO:0016787">
    <property type="term" value="F:hydrolase activity"/>
    <property type="evidence" value="ECO:0007669"/>
    <property type="project" value="UniProtKB-KW"/>
</dbReference>
<keyword evidence="1" id="KW-0378">Hydrolase</keyword>